<reference evidence="3 4" key="1">
    <citation type="submission" date="2015-11" db="EMBL/GenBank/DDBJ databases">
        <title>Genomic analysis of 38 Legionella species identifies large and diverse effector repertoires.</title>
        <authorList>
            <person name="Burstein D."/>
            <person name="Amaro F."/>
            <person name="Zusman T."/>
            <person name="Lifshitz Z."/>
            <person name="Cohen O."/>
            <person name="Gilbert J.A."/>
            <person name="Pupko T."/>
            <person name="Shuman H.A."/>
            <person name="Segal G."/>
        </authorList>
    </citation>
    <scope>NUCLEOTIDE SEQUENCE [LARGE SCALE GENOMIC DNA]</scope>
    <source>
        <strain evidence="3 4">Bercovier 4</strain>
    </source>
</reference>
<accession>A0A0W0W8M6</accession>
<organism evidence="3 4">
    <name type="scientific">Legionella israelensis</name>
    <dbReference type="NCBI Taxonomy" id="454"/>
    <lineage>
        <taxon>Bacteria</taxon>
        <taxon>Pseudomonadati</taxon>
        <taxon>Pseudomonadota</taxon>
        <taxon>Gammaproteobacteria</taxon>
        <taxon>Legionellales</taxon>
        <taxon>Legionellaceae</taxon>
        <taxon>Legionella</taxon>
    </lineage>
</organism>
<protein>
    <submittedName>
        <fullName evidence="3">LphA (DotK)</fullName>
    </submittedName>
</protein>
<dbReference type="InterPro" id="IPR050330">
    <property type="entry name" value="Bact_OuterMem_StrucFunc"/>
</dbReference>
<dbReference type="Gene3D" id="3.30.1330.60">
    <property type="entry name" value="OmpA-like domain"/>
    <property type="match status" value="1"/>
</dbReference>
<dbReference type="PROSITE" id="PS51257">
    <property type="entry name" value="PROKAR_LIPOPROTEIN"/>
    <property type="match status" value="1"/>
</dbReference>
<gene>
    <name evidence="3" type="primary">lphA</name>
    <name evidence="3" type="ORF">Lisr_0861</name>
</gene>
<sequence>MKFADASLLRLWLGILIILPGLTACHKKNKVSYEPGVLPCKVYGASDEAIIKMQASLNKSGVRVITIGQNYLISIPSVMLFADQSPRLRWASYALLNNVACYLKQFRKVAITITGYSSKCVSYQRERALTLARTRAVGDYLWSQDINSRFIFTQGLGSDKPLMSYSAGGDASPNSRIEITFRRAIV</sequence>
<dbReference type="CDD" id="cd07185">
    <property type="entry name" value="OmpA_C-like"/>
    <property type="match status" value="1"/>
</dbReference>
<keyword evidence="4" id="KW-1185">Reference proteome</keyword>
<evidence type="ECO:0000313" key="4">
    <source>
        <dbReference type="Proteomes" id="UP000054761"/>
    </source>
</evidence>
<dbReference type="SUPFAM" id="SSF103088">
    <property type="entry name" value="OmpA-like"/>
    <property type="match status" value="1"/>
</dbReference>
<dbReference type="Proteomes" id="UP000054761">
    <property type="component" value="Unassembled WGS sequence"/>
</dbReference>
<keyword evidence="1" id="KW-0472">Membrane</keyword>
<proteinExistence type="predicted"/>
<dbReference type="Pfam" id="PF00691">
    <property type="entry name" value="OmpA"/>
    <property type="match status" value="1"/>
</dbReference>
<evidence type="ECO:0000259" key="2">
    <source>
        <dbReference type="PROSITE" id="PS51123"/>
    </source>
</evidence>
<dbReference type="InterPro" id="IPR006665">
    <property type="entry name" value="OmpA-like"/>
</dbReference>
<dbReference type="PANTHER" id="PTHR30329">
    <property type="entry name" value="STATOR ELEMENT OF FLAGELLAR MOTOR COMPLEX"/>
    <property type="match status" value="1"/>
</dbReference>
<evidence type="ECO:0000313" key="3">
    <source>
        <dbReference type="EMBL" id="KTD28719.1"/>
    </source>
</evidence>
<dbReference type="RefSeq" id="WP_058501232.1">
    <property type="nucleotide sequence ID" value="NZ_CAAAJA010000008.1"/>
</dbReference>
<name>A0A0W0W8M6_9GAMM</name>
<dbReference type="PATRIC" id="fig|454.4.peg.926"/>
<evidence type="ECO:0000256" key="1">
    <source>
        <dbReference type="PROSITE-ProRule" id="PRU00473"/>
    </source>
</evidence>
<feature type="domain" description="OmpA-like" evidence="2">
    <location>
        <begin position="68"/>
        <end position="185"/>
    </location>
</feature>
<dbReference type="AlphaFoldDB" id="A0A0W0W8M6"/>
<dbReference type="STRING" id="454.Lisr_0861"/>
<dbReference type="PROSITE" id="PS51123">
    <property type="entry name" value="OMPA_2"/>
    <property type="match status" value="1"/>
</dbReference>
<dbReference type="GO" id="GO:0016020">
    <property type="term" value="C:membrane"/>
    <property type="evidence" value="ECO:0007669"/>
    <property type="project" value="UniProtKB-UniRule"/>
</dbReference>
<dbReference type="InterPro" id="IPR036737">
    <property type="entry name" value="OmpA-like_sf"/>
</dbReference>
<dbReference type="PANTHER" id="PTHR30329:SF21">
    <property type="entry name" value="LIPOPROTEIN YIAD-RELATED"/>
    <property type="match status" value="1"/>
</dbReference>
<comment type="caution">
    <text evidence="3">The sequence shown here is derived from an EMBL/GenBank/DDBJ whole genome shotgun (WGS) entry which is preliminary data.</text>
</comment>
<dbReference type="EMBL" id="LNYH01000042">
    <property type="protein sequence ID" value="KTD28719.1"/>
    <property type="molecule type" value="Genomic_DNA"/>
</dbReference>
<dbReference type="NCBIfam" id="NF038223">
    <property type="entry name" value="IcmN_DotK_IVB"/>
    <property type="match status" value="1"/>
</dbReference>